<comment type="caution">
    <text evidence="3">The sequence shown here is derived from an EMBL/GenBank/DDBJ whole genome shotgun (WGS) entry which is preliminary data.</text>
</comment>
<dbReference type="EMBL" id="QNBD01000072">
    <property type="protein sequence ID" value="RKX71883.1"/>
    <property type="molecule type" value="Genomic_DNA"/>
</dbReference>
<sequence>MNKMNFVKVGAFIFFTIIILAIGLLWMNDVSFKRNYYKFSCYFDNVYRLRKGDPIYIRGLKEGTVGSVFIDGDSVKVIMLVSNNVKLKKDMKITLINTTVIAENKYIEIYPGKSNELYDLSKPAHGSYTGLDQIFTLFEKFKNIFNEMGDISSNNANILGNLNSVIAQTDSIMSENRKNIEITTKNIKESTKSIDSLMCNLIVITEELKDLSGKLNSDNNSISKLSSSDSLYTEAMKTIGNLNDLISDIKENPSKYIDINLIRIGNGKK</sequence>
<feature type="domain" description="Mce/MlaD" evidence="2">
    <location>
        <begin position="36"/>
        <end position="112"/>
    </location>
</feature>
<evidence type="ECO:0000313" key="3">
    <source>
        <dbReference type="EMBL" id="RKX71883.1"/>
    </source>
</evidence>
<reference evidence="3 4" key="1">
    <citation type="submission" date="2018-06" db="EMBL/GenBank/DDBJ databases">
        <title>Extensive metabolic versatility and redundancy in microbially diverse, dynamic hydrothermal sediments.</title>
        <authorList>
            <person name="Dombrowski N."/>
            <person name="Teske A."/>
            <person name="Baker B.J."/>
        </authorList>
    </citation>
    <scope>NUCLEOTIDE SEQUENCE [LARGE SCALE GENOMIC DNA]</scope>
    <source>
        <strain evidence="3">B10_G13</strain>
    </source>
</reference>
<evidence type="ECO:0000256" key="1">
    <source>
        <dbReference type="SAM" id="Phobius"/>
    </source>
</evidence>
<protein>
    <recommendedName>
        <fullName evidence="2">Mce/MlaD domain-containing protein</fullName>
    </recommendedName>
</protein>
<dbReference type="PANTHER" id="PTHR33371:SF4">
    <property type="entry name" value="INTERMEMBRANE PHOSPHOLIPID TRANSPORT SYSTEM BINDING PROTEIN MLAD"/>
    <property type="match status" value="1"/>
</dbReference>
<organism evidence="3 4">
    <name type="scientific">candidate division TA06 bacterium</name>
    <dbReference type="NCBI Taxonomy" id="2250710"/>
    <lineage>
        <taxon>Bacteria</taxon>
        <taxon>Bacteria division TA06</taxon>
    </lineage>
</organism>
<dbReference type="AlphaFoldDB" id="A0A660SMB3"/>
<keyword evidence="1" id="KW-0812">Transmembrane</keyword>
<dbReference type="InterPro" id="IPR003399">
    <property type="entry name" value="Mce/MlaD"/>
</dbReference>
<dbReference type="Pfam" id="PF02470">
    <property type="entry name" value="MlaD"/>
    <property type="match status" value="1"/>
</dbReference>
<name>A0A660SMB3_UNCT6</name>
<feature type="transmembrane region" description="Helical" evidence="1">
    <location>
        <begin position="6"/>
        <end position="27"/>
    </location>
</feature>
<evidence type="ECO:0000313" key="4">
    <source>
        <dbReference type="Proteomes" id="UP000271125"/>
    </source>
</evidence>
<dbReference type="Proteomes" id="UP000271125">
    <property type="component" value="Unassembled WGS sequence"/>
</dbReference>
<keyword evidence="1" id="KW-1133">Transmembrane helix</keyword>
<dbReference type="PANTHER" id="PTHR33371">
    <property type="entry name" value="INTERMEMBRANE PHOSPHOLIPID TRANSPORT SYSTEM BINDING PROTEIN MLAD-RELATED"/>
    <property type="match status" value="1"/>
</dbReference>
<dbReference type="InterPro" id="IPR052336">
    <property type="entry name" value="MlaD_Phospholipid_Transporter"/>
</dbReference>
<evidence type="ECO:0000259" key="2">
    <source>
        <dbReference type="Pfam" id="PF02470"/>
    </source>
</evidence>
<gene>
    <name evidence="3" type="ORF">DRP43_02095</name>
</gene>
<proteinExistence type="predicted"/>
<accession>A0A660SMB3</accession>
<dbReference type="Gene3D" id="1.10.287.950">
    <property type="entry name" value="Methyl-accepting chemotaxis protein"/>
    <property type="match status" value="1"/>
</dbReference>
<keyword evidence="1" id="KW-0472">Membrane</keyword>